<organism evidence="5 6">
    <name type="scientific">Muriicola marianensis</name>
    <dbReference type="NCBI Taxonomy" id="1324801"/>
    <lineage>
        <taxon>Bacteria</taxon>
        <taxon>Pseudomonadati</taxon>
        <taxon>Bacteroidota</taxon>
        <taxon>Flavobacteriia</taxon>
        <taxon>Flavobacteriales</taxon>
        <taxon>Flavobacteriaceae</taxon>
        <taxon>Muriicola</taxon>
    </lineage>
</organism>
<keyword evidence="1" id="KW-0479">Metal-binding</keyword>
<feature type="transmembrane region" description="Helical" evidence="3">
    <location>
        <begin position="7"/>
        <end position="27"/>
    </location>
</feature>
<keyword evidence="3" id="KW-1133">Transmembrane helix</keyword>
<evidence type="ECO:0000256" key="3">
    <source>
        <dbReference type="SAM" id="Phobius"/>
    </source>
</evidence>
<keyword evidence="6" id="KW-1185">Reference proteome</keyword>
<proteinExistence type="predicted"/>
<evidence type="ECO:0000256" key="1">
    <source>
        <dbReference type="ARBA" id="ARBA00022723"/>
    </source>
</evidence>
<dbReference type="InterPro" id="IPR051158">
    <property type="entry name" value="Metallophosphoesterase_sf"/>
</dbReference>
<dbReference type="SUPFAM" id="SSF56300">
    <property type="entry name" value="Metallo-dependent phosphatases"/>
    <property type="match status" value="1"/>
</dbReference>
<dbReference type="InterPro" id="IPR004843">
    <property type="entry name" value="Calcineurin-like_PHP"/>
</dbReference>
<dbReference type="PANTHER" id="PTHR31302:SF31">
    <property type="entry name" value="PHOSPHODIESTERASE YAEI"/>
    <property type="match status" value="1"/>
</dbReference>
<protein>
    <submittedName>
        <fullName evidence="5">Metallophosphoesterase</fullName>
    </submittedName>
</protein>
<dbReference type="EMBL" id="BMFH01000002">
    <property type="protein sequence ID" value="GGD59135.1"/>
    <property type="molecule type" value="Genomic_DNA"/>
</dbReference>
<dbReference type="Proteomes" id="UP000625780">
    <property type="component" value="Unassembled WGS sequence"/>
</dbReference>
<name>A0ABQ1R987_9FLAO</name>
<comment type="caution">
    <text evidence="5">The sequence shown here is derived from an EMBL/GenBank/DDBJ whole genome shotgun (WGS) entry which is preliminary data.</text>
</comment>
<sequence length="271" mass="31494">MQISRRKFIILSFLGITGFIFLDAFWIETYLVNWSRHDIRKDRSPYIKLIQLTDLHIREIKAYHGWIARRIKREKPDLLCFTGDSINHPRQLDLLEQFLKMIPTEIPKVVIMGNKEYDGKMSHEDYRELFGKYNGKLLVNETFLYEKGDRRLNITGIDDFLNGTPDYAKAVTGADPSIETVVLNHCPEYRDTIDLLNKKLKIPIKLVLCGHTHGGQIQFFGKEFYKPGGSGRYLNGWYESDESRMYVSKGVGTSYLPIRFGARAEAPIFYL</sequence>
<evidence type="ECO:0000313" key="5">
    <source>
        <dbReference type="EMBL" id="GGD59135.1"/>
    </source>
</evidence>
<feature type="domain" description="Calcineurin-like phosphoesterase" evidence="4">
    <location>
        <begin position="48"/>
        <end position="214"/>
    </location>
</feature>
<keyword evidence="3" id="KW-0472">Membrane</keyword>
<gene>
    <name evidence="5" type="ORF">GCM10011361_26920</name>
</gene>
<keyword evidence="2" id="KW-0378">Hydrolase</keyword>
<keyword evidence="3" id="KW-0812">Transmembrane</keyword>
<accession>A0ABQ1R987</accession>
<evidence type="ECO:0000259" key="4">
    <source>
        <dbReference type="Pfam" id="PF00149"/>
    </source>
</evidence>
<dbReference type="Pfam" id="PF00149">
    <property type="entry name" value="Metallophos"/>
    <property type="match status" value="1"/>
</dbReference>
<dbReference type="Gene3D" id="3.60.21.10">
    <property type="match status" value="1"/>
</dbReference>
<reference evidence="6" key="1">
    <citation type="journal article" date="2019" name="Int. J. Syst. Evol. Microbiol.">
        <title>The Global Catalogue of Microorganisms (GCM) 10K type strain sequencing project: providing services to taxonomists for standard genome sequencing and annotation.</title>
        <authorList>
            <consortium name="The Broad Institute Genomics Platform"/>
            <consortium name="The Broad Institute Genome Sequencing Center for Infectious Disease"/>
            <person name="Wu L."/>
            <person name="Ma J."/>
        </authorList>
    </citation>
    <scope>NUCLEOTIDE SEQUENCE [LARGE SCALE GENOMIC DNA]</scope>
    <source>
        <strain evidence="6">CGMCC 1.12606</strain>
    </source>
</reference>
<dbReference type="PANTHER" id="PTHR31302">
    <property type="entry name" value="TRANSMEMBRANE PROTEIN WITH METALLOPHOSPHOESTERASE DOMAIN-RELATED"/>
    <property type="match status" value="1"/>
</dbReference>
<evidence type="ECO:0000256" key="2">
    <source>
        <dbReference type="ARBA" id="ARBA00022801"/>
    </source>
</evidence>
<evidence type="ECO:0000313" key="6">
    <source>
        <dbReference type="Proteomes" id="UP000625780"/>
    </source>
</evidence>
<dbReference type="RefSeq" id="WP_188371290.1">
    <property type="nucleotide sequence ID" value="NZ_BMFH01000002.1"/>
</dbReference>
<dbReference type="InterPro" id="IPR029052">
    <property type="entry name" value="Metallo-depent_PP-like"/>
</dbReference>